<sequence>MGLAFNGVSDSQHHFKLVLCYASYVSLYRKSLICWIYSSYTEEWREVKAKLVKSSILTTDYMMFDGDISYLYRKGMVHWICNQYMLVYHFEKNFFKVIELPAISIQRMWESEGCLYYAAARSEGGFSIWKSVDDALYETQFVDENAEANWQCKHVIEFPSLLPRFHVISGHNSREALKDTYIELLGFDEDLQILYLALPQSILSYSFETRKVSTCWELCENKDSSDLSLCVSASFSMQPSGVNLPLGDDFNVSYKKSRESLHVFGLFE</sequence>
<comment type="caution">
    <text evidence="1">The sequence shown here is derived from an EMBL/GenBank/DDBJ whole genome shotgun (WGS) entry which is preliminary data.</text>
</comment>
<dbReference type="OrthoDB" id="1549426at2759"/>
<reference evidence="1 2" key="1">
    <citation type="submission" date="2020-06" db="EMBL/GenBank/DDBJ databases">
        <title>Transcriptomic and genomic resources for Thalictrum thalictroides and T. hernandezii: Facilitating candidate gene discovery in an emerging model plant lineage.</title>
        <authorList>
            <person name="Arias T."/>
            <person name="Riano-Pachon D.M."/>
            <person name="Di Stilio V.S."/>
        </authorList>
    </citation>
    <scope>NUCLEOTIDE SEQUENCE [LARGE SCALE GENOMIC DNA]</scope>
    <source>
        <strain evidence="2">cv. WT478/WT964</strain>
        <tissue evidence="1">Leaves</tissue>
    </source>
</reference>
<organism evidence="1 2">
    <name type="scientific">Thalictrum thalictroides</name>
    <name type="common">Rue-anemone</name>
    <name type="synonym">Anemone thalictroides</name>
    <dbReference type="NCBI Taxonomy" id="46969"/>
    <lineage>
        <taxon>Eukaryota</taxon>
        <taxon>Viridiplantae</taxon>
        <taxon>Streptophyta</taxon>
        <taxon>Embryophyta</taxon>
        <taxon>Tracheophyta</taxon>
        <taxon>Spermatophyta</taxon>
        <taxon>Magnoliopsida</taxon>
        <taxon>Ranunculales</taxon>
        <taxon>Ranunculaceae</taxon>
        <taxon>Thalictroideae</taxon>
        <taxon>Thalictrum</taxon>
    </lineage>
</organism>
<dbReference type="InterPro" id="IPR055290">
    <property type="entry name" value="At3g26010-like"/>
</dbReference>
<gene>
    <name evidence="1" type="ORF">FRX31_015227</name>
</gene>
<dbReference type="PANTHER" id="PTHR35546:SF130">
    <property type="entry name" value="EXPRESSED PROTEIN"/>
    <property type="match status" value="1"/>
</dbReference>
<evidence type="ECO:0000313" key="1">
    <source>
        <dbReference type="EMBL" id="KAF5195186.1"/>
    </source>
</evidence>
<dbReference type="PANTHER" id="PTHR35546">
    <property type="entry name" value="F-BOX PROTEIN INTERACTION DOMAIN PROTEIN-RELATED"/>
    <property type="match status" value="1"/>
</dbReference>
<protein>
    <recommendedName>
        <fullName evidence="3">F-box protein</fullName>
    </recommendedName>
</protein>
<dbReference type="AlphaFoldDB" id="A0A7J6WCM4"/>
<evidence type="ECO:0000313" key="2">
    <source>
        <dbReference type="Proteomes" id="UP000554482"/>
    </source>
</evidence>
<keyword evidence="2" id="KW-1185">Reference proteome</keyword>
<proteinExistence type="predicted"/>
<accession>A0A7J6WCM4</accession>
<evidence type="ECO:0008006" key="3">
    <source>
        <dbReference type="Google" id="ProtNLM"/>
    </source>
</evidence>
<dbReference type="Proteomes" id="UP000554482">
    <property type="component" value="Unassembled WGS sequence"/>
</dbReference>
<name>A0A7J6WCM4_THATH</name>
<dbReference type="EMBL" id="JABWDY010017686">
    <property type="protein sequence ID" value="KAF5195186.1"/>
    <property type="molecule type" value="Genomic_DNA"/>
</dbReference>